<gene>
    <name evidence="2" type="ORF">QQF64_006754</name>
</gene>
<keyword evidence="3" id="KW-1185">Reference proteome</keyword>
<protein>
    <submittedName>
        <fullName evidence="2">Uncharacterized protein</fullName>
    </submittedName>
</protein>
<organism evidence="2 3">
    <name type="scientific">Cirrhinus molitorella</name>
    <name type="common">mud carp</name>
    <dbReference type="NCBI Taxonomy" id="172907"/>
    <lineage>
        <taxon>Eukaryota</taxon>
        <taxon>Metazoa</taxon>
        <taxon>Chordata</taxon>
        <taxon>Craniata</taxon>
        <taxon>Vertebrata</taxon>
        <taxon>Euteleostomi</taxon>
        <taxon>Actinopterygii</taxon>
        <taxon>Neopterygii</taxon>
        <taxon>Teleostei</taxon>
        <taxon>Ostariophysi</taxon>
        <taxon>Cypriniformes</taxon>
        <taxon>Cyprinidae</taxon>
        <taxon>Labeoninae</taxon>
        <taxon>Labeonini</taxon>
        <taxon>Cirrhinus</taxon>
    </lineage>
</organism>
<sequence length="89" mass="9839">METKETGTEHKQNSIKEYQNDGSFKQTPKICDRNYSSRGWWSRKDGGPGPGGGTGLEQGAKVEQLGSETTIAGQLEYQTTPAKQMEERT</sequence>
<evidence type="ECO:0000313" key="3">
    <source>
        <dbReference type="Proteomes" id="UP001558613"/>
    </source>
</evidence>
<evidence type="ECO:0000313" key="2">
    <source>
        <dbReference type="EMBL" id="KAL1261489.1"/>
    </source>
</evidence>
<feature type="region of interest" description="Disordered" evidence="1">
    <location>
        <begin position="1"/>
        <end position="89"/>
    </location>
</feature>
<accession>A0ABR3MBT7</accession>
<evidence type="ECO:0000256" key="1">
    <source>
        <dbReference type="SAM" id="MobiDB-lite"/>
    </source>
</evidence>
<feature type="compositionally biased region" description="Polar residues" evidence="1">
    <location>
        <begin position="15"/>
        <end position="26"/>
    </location>
</feature>
<dbReference type="EMBL" id="JAYMGO010000014">
    <property type="protein sequence ID" value="KAL1261489.1"/>
    <property type="molecule type" value="Genomic_DNA"/>
</dbReference>
<feature type="compositionally biased region" description="Polar residues" evidence="1">
    <location>
        <begin position="66"/>
        <end position="82"/>
    </location>
</feature>
<feature type="compositionally biased region" description="Gly residues" evidence="1">
    <location>
        <begin position="47"/>
        <end position="56"/>
    </location>
</feature>
<proteinExistence type="predicted"/>
<comment type="caution">
    <text evidence="2">The sequence shown here is derived from an EMBL/GenBank/DDBJ whole genome shotgun (WGS) entry which is preliminary data.</text>
</comment>
<name>A0ABR3MBT7_9TELE</name>
<dbReference type="Proteomes" id="UP001558613">
    <property type="component" value="Unassembled WGS sequence"/>
</dbReference>
<reference evidence="2 3" key="1">
    <citation type="submission" date="2023-09" db="EMBL/GenBank/DDBJ databases">
        <authorList>
            <person name="Wang M."/>
        </authorList>
    </citation>
    <scope>NUCLEOTIDE SEQUENCE [LARGE SCALE GENOMIC DNA]</scope>
    <source>
        <strain evidence="2">GT-2023</strain>
        <tissue evidence="2">Liver</tissue>
    </source>
</reference>
<feature type="compositionally biased region" description="Basic and acidic residues" evidence="1">
    <location>
        <begin position="1"/>
        <end position="14"/>
    </location>
</feature>